<accession>A0A7C4LK18</accession>
<feature type="transmembrane region" description="Helical" evidence="6">
    <location>
        <begin position="327"/>
        <end position="351"/>
    </location>
</feature>
<comment type="caution">
    <text evidence="7">The sequence shown here is derived from an EMBL/GenBank/DDBJ whole genome shotgun (WGS) entry which is preliminary data.</text>
</comment>
<feature type="compositionally biased region" description="Basic and acidic residues" evidence="5">
    <location>
        <begin position="532"/>
        <end position="547"/>
    </location>
</feature>
<feature type="transmembrane region" description="Helical" evidence="6">
    <location>
        <begin position="372"/>
        <end position="392"/>
    </location>
</feature>
<dbReference type="PANTHER" id="PTHR11785">
    <property type="entry name" value="AMINO ACID TRANSPORTER"/>
    <property type="match status" value="1"/>
</dbReference>
<dbReference type="GO" id="GO:0016020">
    <property type="term" value="C:membrane"/>
    <property type="evidence" value="ECO:0007669"/>
    <property type="project" value="UniProtKB-SubCell"/>
</dbReference>
<evidence type="ECO:0000256" key="5">
    <source>
        <dbReference type="SAM" id="MobiDB-lite"/>
    </source>
</evidence>
<keyword evidence="4 6" id="KW-0472">Membrane</keyword>
<feature type="transmembrane region" description="Helical" evidence="6">
    <location>
        <begin position="277"/>
        <end position="297"/>
    </location>
</feature>
<gene>
    <name evidence="7" type="ORF">ENS64_05650</name>
</gene>
<feature type="compositionally biased region" description="Low complexity" evidence="5">
    <location>
        <begin position="548"/>
        <end position="570"/>
    </location>
</feature>
<comment type="subcellular location">
    <subcellularLocation>
        <location evidence="1">Membrane</location>
        <topology evidence="1">Multi-pass membrane protein</topology>
    </subcellularLocation>
</comment>
<keyword evidence="3 6" id="KW-1133">Transmembrane helix</keyword>
<organism evidence="7">
    <name type="scientific">Schlesneria paludicola</name>
    <dbReference type="NCBI Taxonomy" id="360056"/>
    <lineage>
        <taxon>Bacteria</taxon>
        <taxon>Pseudomonadati</taxon>
        <taxon>Planctomycetota</taxon>
        <taxon>Planctomycetia</taxon>
        <taxon>Planctomycetales</taxon>
        <taxon>Planctomycetaceae</taxon>
        <taxon>Schlesneria</taxon>
    </lineage>
</organism>
<dbReference type="PIRSF" id="PIRSF006060">
    <property type="entry name" value="AA_transporter"/>
    <property type="match status" value="1"/>
</dbReference>
<name>A0A7C4LK18_9PLAN</name>
<dbReference type="InterPro" id="IPR050598">
    <property type="entry name" value="AminoAcid_Transporter"/>
</dbReference>
<feature type="transmembrane region" description="Helical" evidence="6">
    <location>
        <begin position="457"/>
        <end position="477"/>
    </location>
</feature>
<dbReference type="InterPro" id="IPR002293">
    <property type="entry name" value="AA/rel_permease1"/>
</dbReference>
<proteinExistence type="predicted"/>
<keyword evidence="2 6" id="KW-0812">Transmembrane</keyword>
<dbReference type="EMBL" id="DSVQ01000012">
    <property type="protein sequence ID" value="HGT38733.1"/>
    <property type="molecule type" value="Genomic_DNA"/>
</dbReference>
<feature type="transmembrane region" description="Helical" evidence="6">
    <location>
        <begin position="62"/>
        <end position="81"/>
    </location>
</feature>
<dbReference type="Pfam" id="PF13520">
    <property type="entry name" value="AA_permease_2"/>
    <property type="match status" value="1"/>
</dbReference>
<feature type="transmembrane region" description="Helical" evidence="6">
    <location>
        <begin position="242"/>
        <end position="265"/>
    </location>
</feature>
<reference evidence="7" key="1">
    <citation type="journal article" date="2020" name="mSystems">
        <title>Genome- and Community-Level Interaction Insights into Carbon Utilization and Element Cycling Functions of Hydrothermarchaeota in Hydrothermal Sediment.</title>
        <authorList>
            <person name="Zhou Z."/>
            <person name="Liu Y."/>
            <person name="Xu W."/>
            <person name="Pan J."/>
            <person name="Luo Z.H."/>
            <person name="Li M."/>
        </authorList>
    </citation>
    <scope>NUCLEOTIDE SEQUENCE [LARGE SCALE GENOMIC DNA]</scope>
    <source>
        <strain evidence="7">SpSt-508</strain>
    </source>
</reference>
<evidence type="ECO:0000256" key="6">
    <source>
        <dbReference type="SAM" id="Phobius"/>
    </source>
</evidence>
<feature type="transmembrane region" description="Helical" evidence="6">
    <location>
        <begin position="210"/>
        <end position="230"/>
    </location>
</feature>
<evidence type="ECO:0000256" key="2">
    <source>
        <dbReference type="ARBA" id="ARBA00022692"/>
    </source>
</evidence>
<feature type="transmembrane region" description="Helical" evidence="6">
    <location>
        <begin position="424"/>
        <end position="445"/>
    </location>
</feature>
<feature type="region of interest" description="Disordered" evidence="5">
    <location>
        <begin position="515"/>
        <end position="576"/>
    </location>
</feature>
<dbReference type="AlphaFoldDB" id="A0A7C4LK18"/>
<evidence type="ECO:0000256" key="4">
    <source>
        <dbReference type="ARBA" id="ARBA00023136"/>
    </source>
</evidence>
<evidence type="ECO:0000256" key="1">
    <source>
        <dbReference type="ARBA" id="ARBA00004141"/>
    </source>
</evidence>
<feature type="transmembrane region" description="Helical" evidence="6">
    <location>
        <begin position="177"/>
        <end position="198"/>
    </location>
</feature>
<feature type="transmembrane region" description="Helical" evidence="6">
    <location>
        <begin position="140"/>
        <end position="165"/>
    </location>
</feature>
<evidence type="ECO:0000313" key="7">
    <source>
        <dbReference type="EMBL" id="HGT38733.1"/>
    </source>
</evidence>
<feature type="region of interest" description="Disordered" evidence="5">
    <location>
        <begin position="1"/>
        <end position="29"/>
    </location>
</feature>
<dbReference type="PANTHER" id="PTHR11785:SF512">
    <property type="entry name" value="SOBREMESA, ISOFORM B"/>
    <property type="match status" value="1"/>
</dbReference>
<dbReference type="GO" id="GO:0015179">
    <property type="term" value="F:L-amino acid transmembrane transporter activity"/>
    <property type="evidence" value="ECO:0007669"/>
    <property type="project" value="TreeGrafter"/>
</dbReference>
<protein>
    <submittedName>
        <fullName evidence="7">Amino acid permease</fullName>
    </submittedName>
</protein>
<dbReference type="Gene3D" id="1.20.1740.10">
    <property type="entry name" value="Amino acid/polyamine transporter I"/>
    <property type="match status" value="1"/>
</dbReference>
<feature type="transmembrane region" description="Helical" evidence="6">
    <location>
        <begin position="101"/>
        <end position="119"/>
    </location>
</feature>
<sequence>MCVPGKDGVASDPGRPQERRRSGEQATVARGGLQFGKRTSIDTQSEVATKAAPLNASDRPSLSVWDAASLIVGIVIGSSIYESPPRIFANVASPAMGMGLWLAGGLLSVLGAFVYAELATTYPRCGGDYNYLTRAFGEWVGFWFAWAQLSVIQTGSIGALSYIAAKSAAALADWPSAAQPWLAAAAVVILTGLNMVGLRLGARTQNLLTVVKLGGLAAVIGVGLLLGRHAPLASVHPPEAPHWPLALIFIVYAYGGWNDAAFVAAEVRDLKRNIPRALFGGLGAISLIYVLINLAYLRGLGDEGLRQSQQPAADVLALWLGPRGSQAMHGLVLISALGGVNGLIFSVSRLHAMVGQDHRLFRWLGRFSRGEAPLASLVLQAAVTVGIILTVGTDLGRNTINRLAHILHLGGVPWNQYYGGFETLVAGSAPAFWAFFLLNAIGFFVLRQRDRAVERPFTVPGYPFTPAVFAALCGWMLYSSAVYAWPLLPVITAPVLLGLPLYGLSSWAERDVPRAARQREGTAEAETAEAETAERETKAERITKGKTTEGTTTEGQTMEGGTTEGAATGASPSVSP</sequence>
<feature type="transmembrane region" description="Helical" evidence="6">
    <location>
        <begin position="483"/>
        <end position="504"/>
    </location>
</feature>
<evidence type="ECO:0000256" key="3">
    <source>
        <dbReference type="ARBA" id="ARBA00022989"/>
    </source>
</evidence>